<dbReference type="SMART" id="SM00347">
    <property type="entry name" value="HTH_MARR"/>
    <property type="match status" value="1"/>
</dbReference>
<reference evidence="2 3" key="1">
    <citation type="journal article" date="2017" name="New Microbes New Infect">
        <title>Genome sequence of 'Leucobacter massiliensis' sp. nov. isolated from human pharynx after travel to the 2014 Hajj.</title>
        <authorList>
            <person name="Leangapichart T."/>
            <person name="Gautret P."/>
            <person name="Nguyen T.T."/>
            <person name="Armstrong N."/>
            <person name="Rolain J.M."/>
        </authorList>
    </citation>
    <scope>NUCLEOTIDE SEQUENCE [LARGE SCALE GENOMIC DNA]</scope>
    <source>
        <strain evidence="2 3">122RC15</strain>
    </source>
</reference>
<feature type="domain" description="HTH marR-type" evidence="1">
    <location>
        <begin position="36"/>
        <end position="169"/>
    </location>
</feature>
<dbReference type="GO" id="GO:0003700">
    <property type="term" value="F:DNA-binding transcription factor activity"/>
    <property type="evidence" value="ECO:0007669"/>
    <property type="project" value="InterPro"/>
</dbReference>
<dbReference type="InterPro" id="IPR000835">
    <property type="entry name" value="HTH_MarR-typ"/>
</dbReference>
<dbReference type="OrthoDB" id="4404499at2"/>
<dbReference type="EMBL" id="MWZD01000017">
    <property type="protein sequence ID" value="PRI10773.1"/>
    <property type="molecule type" value="Genomic_DNA"/>
</dbReference>
<dbReference type="PANTHER" id="PTHR33164">
    <property type="entry name" value="TRANSCRIPTIONAL REGULATOR, MARR FAMILY"/>
    <property type="match status" value="1"/>
</dbReference>
<dbReference type="InterPro" id="IPR039422">
    <property type="entry name" value="MarR/SlyA-like"/>
</dbReference>
<dbReference type="Proteomes" id="UP000238650">
    <property type="component" value="Unassembled WGS sequence"/>
</dbReference>
<organism evidence="2 3">
    <name type="scientific">Leucobacter massiliensis</name>
    <dbReference type="NCBI Taxonomy" id="1686285"/>
    <lineage>
        <taxon>Bacteria</taxon>
        <taxon>Bacillati</taxon>
        <taxon>Actinomycetota</taxon>
        <taxon>Actinomycetes</taxon>
        <taxon>Micrococcales</taxon>
        <taxon>Microbacteriaceae</taxon>
        <taxon>Leucobacter</taxon>
    </lineage>
</organism>
<keyword evidence="3" id="KW-1185">Reference proteome</keyword>
<sequence>MTDEESSRSPQTFEGFVADAQDRARERLGDIGRSNAVPVGMILRRLHKLMAVEVELEGIIPEGLTWASFRVCFALWVRGPLEPGRVALLSSMSRAAVSSARKTLTERGYVTTVDSPTDQRSIVMSLTPEGVASTEETYRRHLALTQEWLSPLSDPEQQILLGLLGKLMSSPSALRFGPGKAINSSLLSIGES</sequence>
<protein>
    <recommendedName>
        <fullName evidence="1">HTH marR-type domain-containing protein</fullName>
    </recommendedName>
</protein>
<dbReference type="PROSITE" id="PS50995">
    <property type="entry name" value="HTH_MARR_2"/>
    <property type="match status" value="1"/>
</dbReference>
<dbReference type="RefSeq" id="WP_105805236.1">
    <property type="nucleotide sequence ID" value="NZ_MWZD01000017.1"/>
</dbReference>
<accession>A0A2S9QMH4</accession>
<dbReference type="Gene3D" id="1.10.10.10">
    <property type="entry name" value="Winged helix-like DNA-binding domain superfamily/Winged helix DNA-binding domain"/>
    <property type="match status" value="1"/>
</dbReference>
<dbReference type="InterPro" id="IPR036390">
    <property type="entry name" value="WH_DNA-bd_sf"/>
</dbReference>
<evidence type="ECO:0000313" key="3">
    <source>
        <dbReference type="Proteomes" id="UP000238650"/>
    </source>
</evidence>
<evidence type="ECO:0000259" key="1">
    <source>
        <dbReference type="PROSITE" id="PS50995"/>
    </source>
</evidence>
<proteinExistence type="predicted"/>
<dbReference type="GO" id="GO:0006950">
    <property type="term" value="P:response to stress"/>
    <property type="evidence" value="ECO:0007669"/>
    <property type="project" value="TreeGrafter"/>
</dbReference>
<comment type="caution">
    <text evidence="2">The sequence shown here is derived from an EMBL/GenBank/DDBJ whole genome shotgun (WGS) entry which is preliminary data.</text>
</comment>
<gene>
    <name evidence="2" type="ORF">B4915_07690</name>
</gene>
<dbReference type="PANTHER" id="PTHR33164:SF43">
    <property type="entry name" value="HTH-TYPE TRANSCRIPTIONAL REPRESSOR YETL"/>
    <property type="match status" value="1"/>
</dbReference>
<evidence type="ECO:0000313" key="2">
    <source>
        <dbReference type="EMBL" id="PRI10773.1"/>
    </source>
</evidence>
<name>A0A2S9QMH4_9MICO</name>
<dbReference type="Pfam" id="PF01047">
    <property type="entry name" value="MarR"/>
    <property type="match status" value="1"/>
</dbReference>
<dbReference type="InterPro" id="IPR036388">
    <property type="entry name" value="WH-like_DNA-bd_sf"/>
</dbReference>
<dbReference type="AlphaFoldDB" id="A0A2S9QMH4"/>
<dbReference type="SUPFAM" id="SSF46785">
    <property type="entry name" value="Winged helix' DNA-binding domain"/>
    <property type="match status" value="1"/>
</dbReference>